<keyword evidence="2" id="KW-1185">Reference proteome</keyword>
<gene>
    <name evidence="1" type="ORF">ACFSUL_12095</name>
</gene>
<proteinExistence type="predicted"/>
<dbReference type="Proteomes" id="UP001597506">
    <property type="component" value="Unassembled WGS sequence"/>
</dbReference>
<evidence type="ECO:0000313" key="2">
    <source>
        <dbReference type="Proteomes" id="UP001597506"/>
    </source>
</evidence>
<evidence type="ECO:0000313" key="1">
    <source>
        <dbReference type="EMBL" id="MFD2681487.1"/>
    </source>
</evidence>
<sequence length="126" mass="14964">MELAQVYYGKLHDLHNEVKSICKKLSMLQSTLDRRIADIYHRIEETPIEDLNELECLTELKDVLQRRRLCKDEYAKMRPILSKVERDMKALEEKNDEIANMSVYVRNRYNVSITVEELFAEIGMEI</sequence>
<comment type="caution">
    <text evidence="1">The sequence shown here is derived from an EMBL/GenBank/DDBJ whole genome shotgun (WGS) entry which is preliminary data.</text>
</comment>
<dbReference type="EMBL" id="JBHUMF010000030">
    <property type="protein sequence ID" value="MFD2681487.1"/>
    <property type="molecule type" value="Genomic_DNA"/>
</dbReference>
<name>A0ABW5RV83_9BACI</name>
<protein>
    <submittedName>
        <fullName evidence="1">Uncharacterized protein</fullName>
    </submittedName>
</protein>
<accession>A0ABW5RV83</accession>
<reference evidence="2" key="1">
    <citation type="journal article" date="2019" name="Int. J. Syst. Evol. Microbiol.">
        <title>The Global Catalogue of Microorganisms (GCM) 10K type strain sequencing project: providing services to taxonomists for standard genome sequencing and annotation.</title>
        <authorList>
            <consortium name="The Broad Institute Genomics Platform"/>
            <consortium name="The Broad Institute Genome Sequencing Center for Infectious Disease"/>
            <person name="Wu L."/>
            <person name="Ma J."/>
        </authorList>
    </citation>
    <scope>NUCLEOTIDE SEQUENCE [LARGE SCALE GENOMIC DNA]</scope>
    <source>
        <strain evidence="2">KCTC 3913</strain>
    </source>
</reference>
<organism evidence="1 2">
    <name type="scientific">Bacillus seohaeanensis</name>
    <dbReference type="NCBI Taxonomy" id="284580"/>
    <lineage>
        <taxon>Bacteria</taxon>
        <taxon>Bacillati</taxon>
        <taxon>Bacillota</taxon>
        <taxon>Bacilli</taxon>
        <taxon>Bacillales</taxon>
        <taxon>Bacillaceae</taxon>
        <taxon>Bacillus</taxon>
    </lineage>
</organism>
<dbReference type="RefSeq" id="WP_377935745.1">
    <property type="nucleotide sequence ID" value="NZ_JBHUMF010000030.1"/>
</dbReference>